<dbReference type="SUPFAM" id="SSF56219">
    <property type="entry name" value="DNase I-like"/>
    <property type="match status" value="1"/>
</dbReference>
<keyword evidence="2" id="KW-0540">Nuclease</keyword>
<dbReference type="InterPro" id="IPR036691">
    <property type="entry name" value="Endo/exonu/phosph_ase_sf"/>
</dbReference>
<dbReference type="CDD" id="cd09083">
    <property type="entry name" value="EEP-1"/>
    <property type="match status" value="1"/>
</dbReference>
<feature type="domain" description="Endonuclease/exonuclease/phosphatase" evidence="1">
    <location>
        <begin position="29"/>
        <end position="267"/>
    </location>
</feature>
<dbReference type="PANTHER" id="PTHR12121:SF36">
    <property type="entry name" value="ENDONUCLEASE_EXONUCLEASE_PHOSPHATASE DOMAIN-CONTAINING PROTEIN"/>
    <property type="match status" value="1"/>
</dbReference>
<keyword evidence="2" id="KW-0378">Hydrolase</keyword>
<reference evidence="2" key="1">
    <citation type="submission" date="2022-05" db="EMBL/GenBank/DDBJ databases">
        <title>Sphingomonas sp. strain RP10 Genome sequencing and assembly.</title>
        <authorList>
            <person name="Kim I."/>
        </authorList>
    </citation>
    <scope>NUCLEOTIDE SEQUENCE</scope>
    <source>
        <strain evidence="2">RP10</strain>
    </source>
</reference>
<evidence type="ECO:0000313" key="2">
    <source>
        <dbReference type="EMBL" id="MCP3736584.1"/>
    </source>
</evidence>
<comment type="caution">
    <text evidence="2">The sequence shown here is derived from an EMBL/GenBank/DDBJ whole genome shotgun (WGS) entry which is preliminary data.</text>
</comment>
<dbReference type="PANTHER" id="PTHR12121">
    <property type="entry name" value="CARBON CATABOLITE REPRESSOR PROTEIN 4"/>
    <property type="match status" value="1"/>
</dbReference>
<evidence type="ECO:0000259" key="1">
    <source>
        <dbReference type="Pfam" id="PF03372"/>
    </source>
</evidence>
<dbReference type="AlphaFoldDB" id="A0A9X2KRB2"/>
<organism evidence="2 3">
    <name type="scientific">Sphingomonas liriopis</name>
    <dbReference type="NCBI Taxonomy" id="2949094"/>
    <lineage>
        <taxon>Bacteria</taxon>
        <taxon>Pseudomonadati</taxon>
        <taxon>Pseudomonadota</taxon>
        <taxon>Alphaproteobacteria</taxon>
        <taxon>Sphingomonadales</taxon>
        <taxon>Sphingomonadaceae</taxon>
        <taxon>Sphingomonas</taxon>
    </lineage>
</organism>
<accession>A0A9X2KRB2</accession>
<keyword evidence="3" id="KW-1185">Reference proteome</keyword>
<protein>
    <submittedName>
        <fullName evidence="2">Endonuclease/exonuclease/phosphatase family protein</fullName>
    </submittedName>
</protein>
<evidence type="ECO:0000313" key="3">
    <source>
        <dbReference type="Proteomes" id="UP001139486"/>
    </source>
</evidence>
<proteinExistence type="predicted"/>
<dbReference type="Gene3D" id="3.60.10.10">
    <property type="entry name" value="Endonuclease/exonuclease/phosphatase"/>
    <property type="match status" value="1"/>
</dbReference>
<dbReference type="Proteomes" id="UP001139486">
    <property type="component" value="Unassembled WGS sequence"/>
</dbReference>
<dbReference type="Pfam" id="PF03372">
    <property type="entry name" value="Exo_endo_phos"/>
    <property type="match status" value="1"/>
</dbReference>
<name>A0A9X2KRB2_9SPHN</name>
<dbReference type="GO" id="GO:0004519">
    <property type="term" value="F:endonuclease activity"/>
    <property type="evidence" value="ECO:0007669"/>
    <property type="project" value="UniProtKB-KW"/>
</dbReference>
<dbReference type="GO" id="GO:0000175">
    <property type="term" value="F:3'-5'-RNA exonuclease activity"/>
    <property type="evidence" value="ECO:0007669"/>
    <property type="project" value="TreeGrafter"/>
</dbReference>
<sequence>MIARRTVLAMLAATGLIGAGRPAPMLMVMTFNVRLPLASDGANDWPHRRALFVATVAAADPDLFGTQELFQRQGDDIVRALPRYRWFGRDRRGGHGDEHMGLFYRPDRLTLLAQGDFWLSDTPEVPGSISWGHPYPRMVTWGRFRTRDGRRFVALDTHFPYRAEDDAAREKAATLIAARLPAIAGDDPVVLTGDFNTIPETRTHAILTATLSDAWQSTAAREGPAMTFHNFTGTPDRRIDWILTRGFRVSHVETVTRHDGALYPSDHFPVVARLRFDR</sequence>
<dbReference type="InterPro" id="IPR050410">
    <property type="entry name" value="CCR4/nocturin_mRNA_transcr"/>
</dbReference>
<dbReference type="EMBL" id="JAMLDY010000034">
    <property type="protein sequence ID" value="MCP3736584.1"/>
    <property type="molecule type" value="Genomic_DNA"/>
</dbReference>
<dbReference type="RefSeq" id="WP_254290704.1">
    <property type="nucleotide sequence ID" value="NZ_JAMLDY010000034.1"/>
</dbReference>
<dbReference type="InterPro" id="IPR005135">
    <property type="entry name" value="Endo/exonuclease/phosphatase"/>
</dbReference>
<gene>
    <name evidence="2" type="ORF">M9979_17090</name>
</gene>
<keyword evidence="2" id="KW-0255">Endonuclease</keyword>